<sequence length="144" mass="15646">MPIRSRSPGPLTTATPPPRAAHRRPSSPPFPSNDFSSDARPPPERSPATALRAAHGAPFDDRSPQFVAMPPSTPASTSLPRYPHLGRPVPDPEHPAPTAAVFPTSCISPSRLQAPLRAWRRGMWSETLLGRCRGEQTWTATVHH</sequence>
<proteinExistence type="predicted"/>
<dbReference type="InParanoid" id="A0A1B6P5P9"/>
<organism evidence="2 3">
    <name type="scientific">Sorghum bicolor</name>
    <name type="common">Sorghum</name>
    <name type="synonym">Sorghum vulgare</name>
    <dbReference type="NCBI Taxonomy" id="4558"/>
    <lineage>
        <taxon>Eukaryota</taxon>
        <taxon>Viridiplantae</taxon>
        <taxon>Streptophyta</taxon>
        <taxon>Embryophyta</taxon>
        <taxon>Tracheophyta</taxon>
        <taxon>Spermatophyta</taxon>
        <taxon>Magnoliopsida</taxon>
        <taxon>Liliopsida</taxon>
        <taxon>Poales</taxon>
        <taxon>Poaceae</taxon>
        <taxon>PACMAD clade</taxon>
        <taxon>Panicoideae</taxon>
        <taxon>Andropogonodae</taxon>
        <taxon>Andropogoneae</taxon>
        <taxon>Sorghinae</taxon>
        <taxon>Sorghum</taxon>
    </lineage>
</organism>
<protein>
    <submittedName>
        <fullName evidence="2">Uncharacterized protein</fullName>
    </submittedName>
</protein>
<dbReference type="Proteomes" id="UP000000768">
    <property type="component" value="Chromosome 9"/>
</dbReference>
<reference evidence="2 3" key="1">
    <citation type="journal article" date="2009" name="Nature">
        <title>The Sorghum bicolor genome and the diversification of grasses.</title>
        <authorList>
            <person name="Paterson A.H."/>
            <person name="Bowers J.E."/>
            <person name="Bruggmann R."/>
            <person name="Dubchak I."/>
            <person name="Grimwood J."/>
            <person name="Gundlach H."/>
            <person name="Haberer G."/>
            <person name="Hellsten U."/>
            <person name="Mitros T."/>
            <person name="Poliakov A."/>
            <person name="Schmutz J."/>
            <person name="Spannagl M."/>
            <person name="Tang H."/>
            <person name="Wang X."/>
            <person name="Wicker T."/>
            <person name="Bharti A.K."/>
            <person name="Chapman J."/>
            <person name="Feltus F.A."/>
            <person name="Gowik U."/>
            <person name="Grigoriev I.V."/>
            <person name="Lyons E."/>
            <person name="Maher C.A."/>
            <person name="Martis M."/>
            <person name="Narechania A."/>
            <person name="Otillar R.P."/>
            <person name="Penning B.W."/>
            <person name="Salamov A.A."/>
            <person name="Wang Y."/>
            <person name="Zhang L."/>
            <person name="Carpita N.C."/>
            <person name="Freeling M."/>
            <person name="Gingle A.R."/>
            <person name="Hash C.T."/>
            <person name="Keller B."/>
            <person name="Klein P."/>
            <person name="Kresovich S."/>
            <person name="McCann M.C."/>
            <person name="Ming R."/>
            <person name="Peterson D.G."/>
            <person name="Mehboob-ur-Rahman"/>
            <person name="Ware D."/>
            <person name="Westhoff P."/>
            <person name="Mayer K.F."/>
            <person name="Messing J."/>
            <person name="Rokhsar D.S."/>
        </authorList>
    </citation>
    <scope>NUCLEOTIDE SEQUENCE [LARGE SCALE GENOMIC DNA]</scope>
    <source>
        <strain evidence="3">cv. BTx623</strain>
    </source>
</reference>
<evidence type="ECO:0000256" key="1">
    <source>
        <dbReference type="SAM" id="MobiDB-lite"/>
    </source>
</evidence>
<dbReference type="AlphaFoldDB" id="A0A1B6P5P9"/>
<name>A0A1B6P5P9_SORBI</name>
<gene>
    <name evidence="2" type="ORF">SORBI_3009G008400</name>
</gene>
<evidence type="ECO:0000313" key="2">
    <source>
        <dbReference type="EMBL" id="KXG21058.1"/>
    </source>
</evidence>
<accession>A0A1B6P5P9</accession>
<dbReference type="EMBL" id="CM000768">
    <property type="protein sequence ID" value="KXG21058.1"/>
    <property type="molecule type" value="Genomic_DNA"/>
</dbReference>
<evidence type="ECO:0000313" key="3">
    <source>
        <dbReference type="Proteomes" id="UP000000768"/>
    </source>
</evidence>
<reference evidence="3" key="2">
    <citation type="journal article" date="2018" name="Plant J.">
        <title>The Sorghum bicolor reference genome: improved assembly, gene annotations, a transcriptome atlas, and signatures of genome organization.</title>
        <authorList>
            <person name="McCormick R.F."/>
            <person name="Truong S.K."/>
            <person name="Sreedasyam A."/>
            <person name="Jenkins J."/>
            <person name="Shu S."/>
            <person name="Sims D."/>
            <person name="Kennedy M."/>
            <person name="Amirebrahimi M."/>
            <person name="Weers B.D."/>
            <person name="McKinley B."/>
            <person name="Mattison A."/>
            <person name="Morishige D.T."/>
            <person name="Grimwood J."/>
            <person name="Schmutz J."/>
            <person name="Mullet J.E."/>
        </authorList>
    </citation>
    <scope>NUCLEOTIDE SEQUENCE [LARGE SCALE GENOMIC DNA]</scope>
    <source>
        <strain evidence="3">cv. BTx623</strain>
    </source>
</reference>
<keyword evidence="3" id="KW-1185">Reference proteome</keyword>
<feature type="region of interest" description="Disordered" evidence="1">
    <location>
        <begin position="1"/>
        <end position="102"/>
    </location>
</feature>
<dbReference type="Gramene" id="KXG21058">
    <property type="protein sequence ID" value="KXG21058"/>
    <property type="gene ID" value="SORBI_3009G008400"/>
</dbReference>